<dbReference type="PANTHER" id="PTHR47233:SF3">
    <property type="entry name" value="CHEMOTAXIS PROTEIN CHEV"/>
    <property type="match status" value="1"/>
</dbReference>
<dbReference type="AlphaFoldDB" id="A0A370DJK8"/>
<dbReference type="CDD" id="cd19924">
    <property type="entry name" value="REC_CheV-like"/>
    <property type="match status" value="1"/>
</dbReference>
<evidence type="ECO:0000259" key="2">
    <source>
        <dbReference type="PROSITE" id="PS50110"/>
    </source>
</evidence>
<dbReference type="Gene3D" id="3.40.50.2300">
    <property type="match status" value="1"/>
</dbReference>
<feature type="domain" description="Response regulatory" evidence="2">
    <location>
        <begin position="177"/>
        <end position="302"/>
    </location>
</feature>
<sequence length="310" mass="34327">MAGVLDGVDLRTQMAGQNRLEMLMFRLRGRQRFGINVFKVKEVVHCPPLTEVPGAHPVIRGVANLRGANIPVMDLGHAIGGPMMDDPKEYFVIMTEYNRRQLGFLVGSVERIVNMNWEDILPPPVGLGRGSYMTAVTRVDDELVEIIDVEKVLSEVLQTEEAASGEVEYSGFDLQKQILVVDDSVVARKQIKRVLDQIGIECVLKKDGREALQQLQIWSEEPGEITGRLAMVISDIEMPKMDGYALVTAIRQDPKLAALHVVLHSSLSGVFNESMVQRVGADHFLAKFVPDELMAMVGERLQALKVAKAG</sequence>
<dbReference type="GO" id="GO:0006935">
    <property type="term" value="P:chemotaxis"/>
    <property type="evidence" value="ECO:0007669"/>
    <property type="project" value="InterPro"/>
</dbReference>
<dbReference type="SMART" id="SM00448">
    <property type="entry name" value="REC"/>
    <property type="match status" value="1"/>
</dbReference>
<dbReference type="Gene3D" id="2.40.50.180">
    <property type="entry name" value="CheA-289, Domain 4"/>
    <property type="match status" value="1"/>
</dbReference>
<dbReference type="InterPro" id="IPR024181">
    <property type="entry name" value="Chemotax_regulator_CheV"/>
</dbReference>
<name>A0A370DJK8_9GAMM</name>
<accession>A0A370DJK8</accession>
<dbReference type="Pfam" id="PF00072">
    <property type="entry name" value="Response_reg"/>
    <property type="match status" value="1"/>
</dbReference>
<dbReference type="PIRSF" id="PIRSF002867">
    <property type="entry name" value="CheV"/>
    <property type="match status" value="1"/>
</dbReference>
<dbReference type="GO" id="GO:0000160">
    <property type="term" value="P:phosphorelay signal transduction system"/>
    <property type="evidence" value="ECO:0007669"/>
    <property type="project" value="InterPro"/>
</dbReference>
<dbReference type="Proteomes" id="UP000254771">
    <property type="component" value="Unassembled WGS sequence"/>
</dbReference>
<dbReference type="Gene3D" id="2.30.30.40">
    <property type="entry name" value="SH3 Domains"/>
    <property type="match status" value="1"/>
</dbReference>
<evidence type="ECO:0000256" key="1">
    <source>
        <dbReference type="PROSITE-ProRule" id="PRU00169"/>
    </source>
</evidence>
<proteinExistence type="predicted"/>
<feature type="modified residue" description="4-aspartylphosphate" evidence="1">
    <location>
        <position position="235"/>
    </location>
</feature>
<protein>
    <submittedName>
        <fullName evidence="4">Chemotaxis protein CheW</fullName>
    </submittedName>
</protein>
<feature type="domain" description="CheW-like" evidence="3">
    <location>
        <begin position="19"/>
        <end position="158"/>
    </location>
</feature>
<comment type="caution">
    <text evidence="4">The sequence shown here is derived from an EMBL/GenBank/DDBJ whole genome shotgun (WGS) entry which is preliminary data.</text>
</comment>
<dbReference type="SUPFAM" id="SSF50341">
    <property type="entry name" value="CheW-like"/>
    <property type="match status" value="1"/>
</dbReference>
<dbReference type="InterPro" id="IPR011006">
    <property type="entry name" value="CheY-like_superfamily"/>
</dbReference>
<reference evidence="4 5" key="1">
    <citation type="journal article" date="2018" name="ISME J.">
        <title>Endosymbiont genomes yield clues of tubeworm success.</title>
        <authorList>
            <person name="Li Y."/>
            <person name="Liles M.R."/>
            <person name="Halanych K.M."/>
        </authorList>
    </citation>
    <scope>NUCLEOTIDE SEQUENCE [LARGE SCALE GENOMIC DNA]</scope>
    <source>
        <strain evidence="4">A1462</strain>
    </source>
</reference>
<evidence type="ECO:0000313" key="5">
    <source>
        <dbReference type="Proteomes" id="UP000254771"/>
    </source>
</evidence>
<dbReference type="Pfam" id="PF01584">
    <property type="entry name" value="CheW"/>
    <property type="match status" value="1"/>
</dbReference>
<dbReference type="SUPFAM" id="SSF52172">
    <property type="entry name" value="CheY-like"/>
    <property type="match status" value="1"/>
</dbReference>
<dbReference type="EMBL" id="QFXE01000014">
    <property type="protein sequence ID" value="RDH85095.1"/>
    <property type="molecule type" value="Genomic_DNA"/>
</dbReference>
<dbReference type="InterPro" id="IPR036061">
    <property type="entry name" value="CheW-like_dom_sf"/>
</dbReference>
<dbReference type="InterPro" id="IPR002545">
    <property type="entry name" value="CheW-lke_dom"/>
</dbReference>
<dbReference type="SMART" id="SM00260">
    <property type="entry name" value="CheW"/>
    <property type="match status" value="1"/>
</dbReference>
<organism evidence="4 5">
    <name type="scientific">endosymbiont of Escarpia spicata</name>
    <dbReference type="NCBI Taxonomy" id="2200908"/>
    <lineage>
        <taxon>Bacteria</taxon>
        <taxon>Pseudomonadati</taxon>
        <taxon>Pseudomonadota</taxon>
        <taxon>Gammaproteobacteria</taxon>
        <taxon>sulfur-oxidizing symbionts</taxon>
    </lineage>
</organism>
<dbReference type="PROSITE" id="PS50851">
    <property type="entry name" value="CHEW"/>
    <property type="match status" value="1"/>
</dbReference>
<keyword evidence="1" id="KW-0597">Phosphoprotein</keyword>
<dbReference type="PROSITE" id="PS50110">
    <property type="entry name" value="RESPONSE_REGULATORY"/>
    <property type="match status" value="1"/>
</dbReference>
<evidence type="ECO:0000313" key="4">
    <source>
        <dbReference type="EMBL" id="RDH85095.1"/>
    </source>
</evidence>
<keyword evidence="5" id="KW-1185">Reference proteome</keyword>
<dbReference type="PANTHER" id="PTHR47233">
    <property type="entry name" value="CHEMOTAXIS PROTEIN CHEV"/>
    <property type="match status" value="1"/>
</dbReference>
<dbReference type="InterPro" id="IPR001789">
    <property type="entry name" value="Sig_transdc_resp-reg_receiver"/>
</dbReference>
<evidence type="ECO:0000259" key="3">
    <source>
        <dbReference type="PROSITE" id="PS50851"/>
    </source>
</evidence>
<gene>
    <name evidence="4" type="ORF">DIZ78_11800</name>
</gene>